<dbReference type="EC" id="6.2.1.-" evidence="1"/>
<dbReference type="Gene3D" id="3.40.50.12780">
    <property type="entry name" value="N-terminal domain of ligase-like"/>
    <property type="match status" value="1"/>
</dbReference>
<sequence length="429" mass="49423">MHCTPIENWIMSKTGIKSRSREELKSYQLYKIKQTICYAKKHSVFYKKYLKGIAENEINSFENFENIPFTLPQHVEHNSIDFLCVPQKYISRIVTLRTSGTSGSEKRIYFTDNDLKLTVDFFYSGMKSVVDEDDKVLILMPGNTYGSIGHLLKAALDVLEVKCFIGDVIKDYADTAEFIKDKAISCIIGIPIQILKLSRIYPEIFGDNIKNILLSADYVPEVLIKEITDKFDCRVFTHYGMTEMGYGGGVECENLNGYHLREGDLYFEIIDPVSKKALKPGKQGEVVFTTLTREGMPLIRYATGDIASFKKENCKCGTFLQTMDRVTGREDNIIRFNGNKFIHMKDLDEVILSFEKVMDYKISIYEDKTTIGINTLTVEDFYRLRNIVADAVQTIIPDKIMVYYLKKNIEIKNSMLKRKIYDCRKKVLK</sequence>
<dbReference type="InterPro" id="IPR053158">
    <property type="entry name" value="CapK_Type1_Caps_Biosynth"/>
</dbReference>
<keyword evidence="2" id="KW-1185">Reference proteome</keyword>
<name>A0ABV4BQM5_9CLOT</name>
<comment type="caution">
    <text evidence="1">The sequence shown here is derived from an EMBL/GenBank/DDBJ whole genome shotgun (WGS) entry which is preliminary data.</text>
</comment>
<dbReference type="RefSeq" id="WP_369704982.1">
    <property type="nucleotide sequence ID" value="NZ_JBGEWD010000013.1"/>
</dbReference>
<evidence type="ECO:0000313" key="1">
    <source>
        <dbReference type="EMBL" id="MEY8001085.1"/>
    </source>
</evidence>
<dbReference type="NCBIfam" id="NF045666">
    <property type="entry name" value="DVU1553_fam_AMP"/>
    <property type="match status" value="1"/>
</dbReference>
<accession>A0ABV4BQM5</accession>
<proteinExistence type="predicted"/>
<dbReference type="PANTHER" id="PTHR36932:SF1">
    <property type="entry name" value="CAPSULAR POLYSACCHARIDE BIOSYNTHESIS PROTEIN"/>
    <property type="match status" value="1"/>
</dbReference>
<keyword evidence="1" id="KW-0436">Ligase</keyword>
<dbReference type="Proteomes" id="UP001564657">
    <property type="component" value="Unassembled WGS sequence"/>
</dbReference>
<reference evidence="1 2" key="1">
    <citation type="submission" date="2024-08" db="EMBL/GenBank/DDBJ databases">
        <title>Clostridium lapicellarii sp. nov., and Clostridium renhuaiense sp. nov., two species isolated from the mud in a fermentation cellar used for producing sauce-flavour Chinese liquors.</title>
        <authorList>
            <person name="Yang F."/>
            <person name="Wang H."/>
            <person name="Chen L.Q."/>
            <person name="Zhou N."/>
            <person name="Lu J.J."/>
            <person name="Pu X.X."/>
            <person name="Wan B."/>
            <person name="Wang L."/>
            <person name="Liu S.J."/>
        </authorList>
    </citation>
    <scope>NUCLEOTIDE SEQUENCE [LARGE SCALE GENOMIC DNA]</scope>
    <source>
        <strain evidence="1 2">MT-5</strain>
    </source>
</reference>
<evidence type="ECO:0000313" key="2">
    <source>
        <dbReference type="Proteomes" id="UP001564657"/>
    </source>
</evidence>
<gene>
    <name evidence="1" type="ORF">AB8U03_12960</name>
</gene>
<dbReference type="SUPFAM" id="SSF56801">
    <property type="entry name" value="Acetyl-CoA synthetase-like"/>
    <property type="match status" value="1"/>
</dbReference>
<dbReference type="EMBL" id="JBGEWD010000013">
    <property type="protein sequence ID" value="MEY8001085.1"/>
    <property type="molecule type" value="Genomic_DNA"/>
</dbReference>
<protein>
    <submittedName>
        <fullName evidence="1">DVU_1553 family AMP-dependent CoA ligase</fullName>
        <ecNumber evidence="1">6.2.1.-</ecNumber>
    </submittedName>
</protein>
<dbReference type="GO" id="GO:0016874">
    <property type="term" value="F:ligase activity"/>
    <property type="evidence" value="ECO:0007669"/>
    <property type="project" value="UniProtKB-KW"/>
</dbReference>
<organism evidence="1 2">
    <name type="scientific">Clostridium moutaii</name>
    <dbReference type="NCBI Taxonomy" id="3240932"/>
    <lineage>
        <taxon>Bacteria</taxon>
        <taxon>Bacillati</taxon>
        <taxon>Bacillota</taxon>
        <taxon>Clostridia</taxon>
        <taxon>Eubacteriales</taxon>
        <taxon>Clostridiaceae</taxon>
        <taxon>Clostridium</taxon>
    </lineage>
</organism>
<dbReference type="InterPro" id="IPR042099">
    <property type="entry name" value="ANL_N_sf"/>
</dbReference>
<dbReference type="PANTHER" id="PTHR36932">
    <property type="entry name" value="CAPSULAR POLYSACCHARIDE BIOSYNTHESIS PROTEIN"/>
    <property type="match status" value="1"/>
</dbReference>